<evidence type="ECO:0000313" key="7">
    <source>
        <dbReference type="EMBL" id="VDD92426.1"/>
    </source>
</evidence>
<evidence type="ECO:0000313" key="9">
    <source>
        <dbReference type="WBParaSite" id="EVEC_0000769301-mRNA-1"/>
    </source>
</evidence>
<dbReference type="PRINTS" id="PR00937">
    <property type="entry name" value="TBOX"/>
</dbReference>
<proteinExistence type="predicted"/>
<reference evidence="7 8" key="2">
    <citation type="submission" date="2018-10" db="EMBL/GenBank/DDBJ databases">
        <authorList>
            <consortium name="Pathogen Informatics"/>
        </authorList>
    </citation>
    <scope>NUCLEOTIDE SEQUENCE [LARGE SCALE GENOMIC DNA]</scope>
</reference>
<keyword evidence="8" id="KW-1185">Reference proteome</keyword>
<dbReference type="WBParaSite" id="EVEC_0000769301-mRNA-1">
    <property type="protein sequence ID" value="EVEC_0000769301-mRNA-1"/>
    <property type="gene ID" value="EVEC_0000769301"/>
</dbReference>
<protein>
    <submittedName>
        <fullName evidence="9">T-box domain-containing protein</fullName>
    </submittedName>
</protein>
<dbReference type="AlphaFoldDB" id="A0A0N4VAZ8"/>
<evidence type="ECO:0000256" key="4">
    <source>
        <dbReference type="ARBA" id="ARBA00023242"/>
    </source>
</evidence>
<dbReference type="GO" id="GO:0003700">
    <property type="term" value="F:DNA-binding transcription factor activity"/>
    <property type="evidence" value="ECO:0007669"/>
    <property type="project" value="InterPro"/>
</dbReference>
<organism evidence="9">
    <name type="scientific">Enterobius vermicularis</name>
    <name type="common">Human pinworm</name>
    <dbReference type="NCBI Taxonomy" id="51028"/>
    <lineage>
        <taxon>Eukaryota</taxon>
        <taxon>Metazoa</taxon>
        <taxon>Ecdysozoa</taxon>
        <taxon>Nematoda</taxon>
        <taxon>Chromadorea</taxon>
        <taxon>Rhabditida</taxon>
        <taxon>Spirurina</taxon>
        <taxon>Oxyuridomorpha</taxon>
        <taxon>Oxyuroidea</taxon>
        <taxon>Oxyuridae</taxon>
        <taxon>Enterobius</taxon>
    </lineage>
</organism>
<dbReference type="GO" id="GO:0003677">
    <property type="term" value="F:DNA binding"/>
    <property type="evidence" value="ECO:0007669"/>
    <property type="project" value="UniProtKB-UniRule"/>
</dbReference>
<feature type="domain" description="T-box" evidence="6">
    <location>
        <begin position="1"/>
        <end position="163"/>
    </location>
</feature>
<evidence type="ECO:0000256" key="1">
    <source>
        <dbReference type="ARBA" id="ARBA00023015"/>
    </source>
</evidence>
<evidence type="ECO:0000259" key="6">
    <source>
        <dbReference type="PROSITE" id="PS50252"/>
    </source>
</evidence>
<keyword evidence="2 5" id="KW-0238">DNA-binding</keyword>
<dbReference type="Gene3D" id="2.60.40.820">
    <property type="entry name" value="Transcription factor, T-box"/>
    <property type="match status" value="1"/>
</dbReference>
<dbReference type="InterPro" id="IPR036960">
    <property type="entry name" value="T-box_sf"/>
</dbReference>
<dbReference type="GO" id="GO:0005634">
    <property type="term" value="C:nucleus"/>
    <property type="evidence" value="ECO:0007669"/>
    <property type="project" value="UniProtKB-SubCell"/>
</dbReference>
<evidence type="ECO:0000256" key="2">
    <source>
        <dbReference type="ARBA" id="ARBA00023125"/>
    </source>
</evidence>
<reference evidence="9" key="1">
    <citation type="submission" date="2017-02" db="UniProtKB">
        <authorList>
            <consortium name="WormBaseParasite"/>
        </authorList>
    </citation>
    <scope>IDENTIFICATION</scope>
</reference>
<dbReference type="InterPro" id="IPR008967">
    <property type="entry name" value="p53-like_TF_DNA-bd_sf"/>
</dbReference>
<sequence length="190" mass="21868">MQERQVGTKIALTKNGSNMLPKLQYEISGLEPDRKYLVSFLFEPAGSWAVTECCDPFGSPGYLMRPDESKEGECFVKTGPRFDFVKITNSADHQNDNVLIQAVREYRPTVAVFLKGNNFYIKLKLKDTSRIPVNGFWLIKYFLLNILIIKKLQFCSFEMSFENSFFERLSPIISEKFRNARNSKPGISLQ</sequence>
<dbReference type="GO" id="GO:0045893">
    <property type="term" value="P:positive regulation of DNA-templated transcription"/>
    <property type="evidence" value="ECO:0007669"/>
    <property type="project" value="InterPro"/>
</dbReference>
<evidence type="ECO:0000313" key="8">
    <source>
        <dbReference type="Proteomes" id="UP000274131"/>
    </source>
</evidence>
<dbReference type="EMBL" id="UXUI01008810">
    <property type="protein sequence ID" value="VDD92426.1"/>
    <property type="molecule type" value="Genomic_DNA"/>
</dbReference>
<dbReference type="SUPFAM" id="SSF49417">
    <property type="entry name" value="p53-like transcription factors"/>
    <property type="match status" value="1"/>
</dbReference>
<name>A0A0N4VAZ8_ENTVE</name>
<dbReference type="PROSITE" id="PS50252">
    <property type="entry name" value="TBOX_3"/>
    <property type="match status" value="1"/>
</dbReference>
<evidence type="ECO:0000256" key="5">
    <source>
        <dbReference type="PROSITE-ProRule" id="PRU00201"/>
    </source>
</evidence>
<keyword evidence="1" id="KW-0805">Transcription regulation</keyword>
<comment type="subcellular location">
    <subcellularLocation>
        <location evidence="5">Nucleus</location>
    </subcellularLocation>
</comment>
<comment type="caution">
    <text evidence="5">Lacks conserved residue(s) required for the propagation of feature annotation.</text>
</comment>
<keyword evidence="3" id="KW-0804">Transcription</keyword>
<accession>A0A0N4VAZ8</accession>
<dbReference type="InterPro" id="IPR046360">
    <property type="entry name" value="T-box_DNA-bd"/>
</dbReference>
<dbReference type="Proteomes" id="UP000274131">
    <property type="component" value="Unassembled WGS sequence"/>
</dbReference>
<keyword evidence="4 5" id="KW-0539">Nucleus</keyword>
<dbReference type="Pfam" id="PF00907">
    <property type="entry name" value="T-box"/>
    <property type="match status" value="1"/>
</dbReference>
<gene>
    <name evidence="7" type="ORF">EVEC_LOCUS7177</name>
</gene>
<evidence type="ECO:0000256" key="3">
    <source>
        <dbReference type="ARBA" id="ARBA00023163"/>
    </source>
</evidence>
<dbReference type="OrthoDB" id="7442607at2759"/>
<dbReference type="STRING" id="51028.A0A0N4VAZ8"/>